<name>A0ABM0MIL9_SACKO</name>
<sequence length="627" mass="71324">MANSRQSSNGHTSQSPIDKATGKPICIGYNRGNCSPVSISPPAFSSALTFSEWESELKDDPDKEFLLEGIRDGFHIVSPESRFQPAHVANYKSATVSSRQQVEKQLRSELIDGHYIITPTKPTIVSALGAIPKPNSADVRLIHDCSQPEGRAVNDYAPHDSFQYQTIDDAVNLVTPGCYLSKVDLKSAYRSVKIHPSNYPATGLQWFFNEKDNPTYMTDTRLPFGARRAPYIFNRLTQSVRRMMARRGYDAMVVYLDDFLIIAQTYELCELALNTILRLLRRLGFRIAWGKVVGPSQKLTFLGIDIDTVHQTLQLPSPKLAEFLSTMHDFSKRKRASRRQLQCLAGKLAWACHVIKGGRTFLRRVLDDIYTLNKSSHKILLSHEFQLDINWWLKYLAYFNGTHKFIDPRPITDVHMDASTEASGIFYRGDWQYTQWGLDWPEASTLHINHKEVLSVVLASRRWAPRWRNCTVLIHTDSMVALANINKGTSRHRLVMGVLRELFWLSVCYNFNISAIHVPGKLNHIPDAISRLHQPGQYARLCGLLAPFQNRTTHFTSTPSLQQHMSHASFCHLLPQILNWKGWNKNLMWKLPCIEETPLQPQLNPHTPPTVVPTSPSAFNLDTLQSQ</sequence>
<dbReference type="InterPro" id="IPR043502">
    <property type="entry name" value="DNA/RNA_pol_sf"/>
</dbReference>
<dbReference type="Gene3D" id="3.10.10.10">
    <property type="entry name" value="HIV Type 1 Reverse Transcriptase, subunit A, domain 1"/>
    <property type="match status" value="1"/>
</dbReference>
<keyword evidence="3" id="KW-1185">Reference proteome</keyword>
<dbReference type="Gene3D" id="3.30.70.270">
    <property type="match status" value="1"/>
</dbReference>
<dbReference type="InterPro" id="IPR000477">
    <property type="entry name" value="RT_dom"/>
</dbReference>
<accession>A0ABM0MIL9</accession>
<dbReference type="InterPro" id="IPR052055">
    <property type="entry name" value="Hepadnavirus_pol/RT"/>
</dbReference>
<dbReference type="PANTHER" id="PTHR33050">
    <property type="entry name" value="REVERSE TRANSCRIPTASE DOMAIN-CONTAINING PROTEIN"/>
    <property type="match status" value="1"/>
</dbReference>
<dbReference type="Proteomes" id="UP000694865">
    <property type="component" value="Unplaced"/>
</dbReference>
<feature type="region of interest" description="Disordered" evidence="1">
    <location>
        <begin position="607"/>
        <end position="627"/>
    </location>
</feature>
<feature type="domain" description="Reverse transcriptase" evidence="2">
    <location>
        <begin position="112"/>
        <end position="306"/>
    </location>
</feature>
<gene>
    <name evidence="4" type="primary">LOC102805774</name>
</gene>
<dbReference type="RefSeq" id="XP_006819860.1">
    <property type="nucleotide sequence ID" value="XM_006819797.1"/>
</dbReference>
<proteinExistence type="predicted"/>
<feature type="compositionally biased region" description="Polar residues" evidence="1">
    <location>
        <begin position="1"/>
        <end position="16"/>
    </location>
</feature>
<dbReference type="CDD" id="cd09275">
    <property type="entry name" value="RNase_HI_RT_DIRS1"/>
    <property type="match status" value="1"/>
</dbReference>
<dbReference type="Pfam" id="PF00078">
    <property type="entry name" value="RVT_1"/>
    <property type="match status" value="1"/>
</dbReference>
<evidence type="ECO:0000259" key="2">
    <source>
        <dbReference type="PROSITE" id="PS50878"/>
    </source>
</evidence>
<evidence type="ECO:0000256" key="1">
    <source>
        <dbReference type="SAM" id="MobiDB-lite"/>
    </source>
</evidence>
<dbReference type="PROSITE" id="PS50878">
    <property type="entry name" value="RT_POL"/>
    <property type="match status" value="1"/>
</dbReference>
<evidence type="ECO:0000313" key="4">
    <source>
        <dbReference type="RefSeq" id="XP_006819860.1"/>
    </source>
</evidence>
<dbReference type="PANTHER" id="PTHR33050:SF8">
    <property type="entry name" value="REVERSE TRANSCRIPTASE DOMAIN-CONTAINING PROTEIN"/>
    <property type="match status" value="1"/>
</dbReference>
<dbReference type="SUPFAM" id="SSF56672">
    <property type="entry name" value="DNA/RNA polymerases"/>
    <property type="match status" value="1"/>
</dbReference>
<feature type="compositionally biased region" description="Polar residues" evidence="1">
    <location>
        <begin position="618"/>
        <end position="627"/>
    </location>
</feature>
<organism evidence="3 4">
    <name type="scientific">Saccoglossus kowalevskii</name>
    <name type="common">Acorn worm</name>
    <dbReference type="NCBI Taxonomy" id="10224"/>
    <lineage>
        <taxon>Eukaryota</taxon>
        <taxon>Metazoa</taxon>
        <taxon>Hemichordata</taxon>
        <taxon>Enteropneusta</taxon>
        <taxon>Harrimaniidae</taxon>
        <taxon>Saccoglossus</taxon>
    </lineage>
</organism>
<feature type="region of interest" description="Disordered" evidence="1">
    <location>
        <begin position="1"/>
        <end position="20"/>
    </location>
</feature>
<reference evidence="4" key="1">
    <citation type="submission" date="2025-08" db="UniProtKB">
        <authorList>
            <consortium name="RefSeq"/>
        </authorList>
    </citation>
    <scope>IDENTIFICATION</scope>
    <source>
        <tissue evidence="4">Testes</tissue>
    </source>
</reference>
<dbReference type="GeneID" id="102805774"/>
<evidence type="ECO:0000313" key="3">
    <source>
        <dbReference type="Proteomes" id="UP000694865"/>
    </source>
</evidence>
<protein>
    <submittedName>
        <fullName evidence="4">Uncharacterized protein LOC102805774</fullName>
    </submittedName>
</protein>
<dbReference type="InterPro" id="IPR043128">
    <property type="entry name" value="Rev_trsase/Diguanyl_cyclase"/>
</dbReference>